<evidence type="ECO:0000313" key="4">
    <source>
        <dbReference type="Proteomes" id="UP000585665"/>
    </source>
</evidence>
<organism evidence="3 4">
    <name type="scientific">Ameyamaea chiangmaiensis</name>
    <dbReference type="NCBI Taxonomy" id="442969"/>
    <lineage>
        <taxon>Bacteria</taxon>
        <taxon>Pseudomonadati</taxon>
        <taxon>Pseudomonadota</taxon>
        <taxon>Alphaproteobacteria</taxon>
        <taxon>Acetobacterales</taxon>
        <taxon>Acetobacteraceae</taxon>
        <taxon>Ameyamaea</taxon>
    </lineage>
</organism>
<dbReference type="Pfam" id="PF04264">
    <property type="entry name" value="YceI"/>
    <property type="match status" value="1"/>
</dbReference>
<protein>
    <submittedName>
        <fullName evidence="3">YceI family protein</fullName>
    </submittedName>
</protein>
<dbReference type="InterPro" id="IPR007372">
    <property type="entry name" value="Lipid/polyisoprenoid-bd_YceI"/>
</dbReference>
<reference evidence="3 4" key="1">
    <citation type="submission" date="2020-06" db="EMBL/GenBank/DDBJ databases">
        <title>Description of novel acetic acid bacteria.</title>
        <authorList>
            <person name="Sombolestani A."/>
        </authorList>
    </citation>
    <scope>NUCLEOTIDE SEQUENCE [LARGE SCALE GENOMIC DNA]</scope>
    <source>
        <strain evidence="3 4">LMG 27010</strain>
    </source>
</reference>
<dbReference type="SMART" id="SM00867">
    <property type="entry name" value="YceI"/>
    <property type="match status" value="1"/>
</dbReference>
<dbReference type="InterPro" id="IPR036761">
    <property type="entry name" value="TTHA0802/YceI-like_sf"/>
</dbReference>
<dbReference type="PANTHER" id="PTHR34406">
    <property type="entry name" value="PROTEIN YCEI"/>
    <property type="match status" value="1"/>
</dbReference>
<keyword evidence="1" id="KW-0732">Signal</keyword>
<sequence length="202" mass="21926">MEDVRVRKRWTGLVSTLCALALLAAHPSRSWAETQSLTLTPANTHATLHATSALSSVDGAFGELHGTLVYDLSKQTCHVDLTMNVSTLHVGSALLRGVMLSGLMLDEDDHPTMHYTGSCTPRIHNGQLQTQLVGKLTMRGQTHPLAFTTVMQFTGNTLTSITSTARFDQRTWGMSTLLHTVDPMVTTQTIITFPPLGSRTPG</sequence>
<evidence type="ECO:0000313" key="3">
    <source>
        <dbReference type="EMBL" id="NVN41459.1"/>
    </source>
</evidence>
<dbReference type="SUPFAM" id="SSF101874">
    <property type="entry name" value="YceI-like"/>
    <property type="match status" value="1"/>
</dbReference>
<proteinExistence type="predicted"/>
<dbReference type="EMBL" id="JABXXR010000131">
    <property type="protein sequence ID" value="NVN41459.1"/>
    <property type="molecule type" value="Genomic_DNA"/>
</dbReference>
<dbReference type="Gene3D" id="2.40.128.110">
    <property type="entry name" value="Lipid/polyisoprenoid-binding, YceI-like"/>
    <property type="match status" value="1"/>
</dbReference>
<feature type="signal peptide" evidence="1">
    <location>
        <begin position="1"/>
        <end position="32"/>
    </location>
</feature>
<dbReference type="AlphaFoldDB" id="A0A850PFN3"/>
<feature type="domain" description="Lipid/polyisoprenoid-binding YceI-like" evidence="2">
    <location>
        <begin position="36"/>
        <end position="194"/>
    </location>
</feature>
<comment type="caution">
    <text evidence="3">The sequence shown here is derived from an EMBL/GenBank/DDBJ whole genome shotgun (WGS) entry which is preliminary data.</text>
</comment>
<dbReference type="Proteomes" id="UP000585665">
    <property type="component" value="Unassembled WGS sequence"/>
</dbReference>
<feature type="chain" id="PRO_5032672996" evidence="1">
    <location>
        <begin position="33"/>
        <end position="202"/>
    </location>
</feature>
<gene>
    <name evidence="3" type="ORF">HUK82_12920</name>
</gene>
<evidence type="ECO:0000259" key="2">
    <source>
        <dbReference type="SMART" id="SM00867"/>
    </source>
</evidence>
<accession>A0A850PFN3</accession>
<keyword evidence="4" id="KW-1185">Reference proteome</keyword>
<evidence type="ECO:0000256" key="1">
    <source>
        <dbReference type="SAM" id="SignalP"/>
    </source>
</evidence>
<name>A0A850PFN3_9PROT</name>
<dbReference type="PANTHER" id="PTHR34406:SF1">
    <property type="entry name" value="PROTEIN YCEI"/>
    <property type="match status" value="1"/>
</dbReference>